<protein>
    <recommendedName>
        <fullName evidence="14">5' exonuclease Apollo</fullName>
        <ecNumber evidence="5">3.5.2.6</ecNumber>
    </recommendedName>
    <alternativeName>
        <fullName evidence="15">DNA cross-link repair 1B protein</fullName>
    </alternativeName>
    <alternativeName>
        <fullName evidence="16">SNM1 homolog B</fullName>
    </alternativeName>
</protein>
<reference evidence="19" key="2">
    <citation type="journal article" date="2023" name="Science">
        <title>Genomic signatures of disease resistance in endangered staghorn corals.</title>
        <authorList>
            <person name="Vollmer S.V."/>
            <person name="Selwyn J.D."/>
            <person name="Despard B.A."/>
            <person name="Roesel C.L."/>
        </authorList>
    </citation>
    <scope>NUCLEOTIDE SEQUENCE</scope>
    <source>
        <strain evidence="19">K2</strain>
    </source>
</reference>
<evidence type="ECO:0000256" key="6">
    <source>
        <dbReference type="ARBA" id="ARBA00022454"/>
    </source>
</evidence>
<name>A0AAD9Q6L6_ACRCE</name>
<dbReference type="PANTHER" id="PTHR23240">
    <property type="entry name" value="DNA CROSS-LINK REPAIR PROTEIN PSO2/SNM1-RELATED"/>
    <property type="match status" value="1"/>
</dbReference>
<evidence type="ECO:0000256" key="10">
    <source>
        <dbReference type="ARBA" id="ARBA00022839"/>
    </source>
</evidence>
<dbReference type="EMBL" id="JARQWQ010000062">
    <property type="protein sequence ID" value="KAK2555519.1"/>
    <property type="molecule type" value="Genomic_DNA"/>
</dbReference>
<gene>
    <name evidence="19" type="ORF">P5673_022860</name>
</gene>
<evidence type="ECO:0000256" key="16">
    <source>
        <dbReference type="ARBA" id="ARBA00042738"/>
    </source>
</evidence>
<keyword evidence="9" id="KW-0378">Hydrolase</keyword>
<keyword evidence="11" id="KW-0779">Telomere</keyword>
<feature type="domain" description="DNA repair metallo-beta-lactamase" evidence="17">
    <location>
        <begin position="218"/>
        <end position="305"/>
    </location>
</feature>
<dbReference type="GO" id="GO:0000781">
    <property type="term" value="C:chromosome, telomeric region"/>
    <property type="evidence" value="ECO:0007669"/>
    <property type="project" value="UniProtKB-SubCell"/>
</dbReference>
<comment type="subcellular location">
    <subcellularLocation>
        <location evidence="3">Chromosome</location>
        <location evidence="3">Telomere</location>
    </subcellularLocation>
    <subcellularLocation>
        <location evidence="2">Nucleus</location>
    </subcellularLocation>
</comment>
<proteinExistence type="inferred from homology"/>
<evidence type="ECO:0000256" key="9">
    <source>
        <dbReference type="ARBA" id="ARBA00022801"/>
    </source>
</evidence>
<dbReference type="Gene3D" id="3.60.15.10">
    <property type="entry name" value="Ribonuclease Z/Hydroxyacylglutathione hydrolase-like"/>
    <property type="match status" value="1"/>
</dbReference>
<keyword evidence="8" id="KW-0227">DNA damage</keyword>
<evidence type="ECO:0000256" key="14">
    <source>
        <dbReference type="ARBA" id="ARBA00039555"/>
    </source>
</evidence>
<keyword evidence="10 19" id="KW-0269">Exonuclease</keyword>
<dbReference type="GO" id="GO:0008800">
    <property type="term" value="F:beta-lactamase activity"/>
    <property type="evidence" value="ECO:0007669"/>
    <property type="project" value="UniProtKB-EC"/>
</dbReference>
<dbReference type="EC" id="3.5.2.6" evidence="5"/>
<evidence type="ECO:0000259" key="18">
    <source>
        <dbReference type="Pfam" id="PF12706"/>
    </source>
</evidence>
<evidence type="ECO:0000259" key="17">
    <source>
        <dbReference type="Pfam" id="PF07522"/>
    </source>
</evidence>
<accession>A0AAD9Q6L6</accession>
<comment type="caution">
    <text evidence="19">The sequence shown here is derived from an EMBL/GenBank/DDBJ whole genome shotgun (WGS) entry which is preliminary data.</text>
</comment>
<comment type="catalytic activity">
    <reaction evidence="1">
        <text>a beta-lactam + H2O = a substituted beta-amino acid</text>
        <dbReference type="Rhea" id="RHEA:20401"/>
        <dbReference type="ChEBI" id="CHEBI:15377"/>
        <dbReference type="ChEBI" id="CHEBI:35627"/>
        <dbReference type="ChEBI" id="CHEBI:140347"/>
        <dbReference type="EC" id="3.5.2.6"/>
    </reaction>
</comment>
<evidence type="ECO:0000256" key="12">
    <source>
        <dbReference type="ARBA" id="ARBA00023204"/>
    </source>
</evidence>
<reference evidence="19" key="1">
    <citation type="journal article" date="2023" name="G3 (Bethesda)">
        <title>Whole genome assembly and annotation of the endangered Caribbean coral Acropora cervicornis.</title>
        <authorList>
            <person name="Selwyn J.D."/>
            <person name="Vollmer S.V."/>
        </authorList>
    </citation>
    <scope>NUCLEOTIDE SEQUENCE</scope>
    <source>
        <strain evidence="19">K2</strain>
    </source>
</reference>
<evidence type="ECO:0000256" key="11">
    <source>
        <dbReference type="ARBA" id="ARBA00022895"/>
    </source>
</evidence>
<evidence type="ECO:0000256" key="1">
    <source>
        <dbReference type="ARBA" id="ARBA00001526"/>
    </source>
</evidence>
<evidence type="ECO:0000256" key="3">
    <source>
        <dbReference type="ARBA" id="ARBA00004574"/>
    </source>
</evidence>
<dbReference type="Proteomes" id="UP001249851">
    <property type="component" value="Unassembled WGS sequence"/>
</dbReference>
<keyword evidence="13" id="KW-0539">Nucleus</keyword>
<dbReference type="InterPro" id="IPR036866">
    <property type="entry name" value="RibonucZ/Hydroxyglut_hydro"/>
</dbReference>
<dbReference type="GO" id="GO:0036297">
    <property type="term" value="P:interstrand cross-link repair"/>
    <property type="evidence" value="ECO:0007669"/>
    <property type="project" value="TreeGrafter"/>
</dbReference>
<dbReference type="Pfam" id="PF12706">
    <property type="entry name" value="Lactamase_B_2"/>
    <property type="match status" value="1"/>
</dbReference>
<dbReference type="GO" id="GO:0035312">
    <property type="term" value="F:5'-3' DNA exonuclease activity"/>
    <property type="evidence" value="ECO:0007669"/>
    <property type="project" value="TreeGrafter"/>
</dbReference>
<evidence type="ECO:0000256" key="4">
    <source>
        <dbReference type="ARBA" id="ARBA00010304"/>
    </source>
</evidence>
<evidence type="ECO:0000256" key="2">
    <source>
        <dbReference type="ARBA" id="ARBA00004123"/>
    </source>
</evidence>
<evidence type="ECO:0000256" key="8">
    <source>
        <dbReference type="ARBA" id="ARBA00022763"/>
    </source>
</evidence>
<dbReference type="Gene3D" id="3.40.50.12650">
    <property type="match status" value="1"/>
</dbReference>
<feature type="domain" description="Metallo-beta-lactamase" evidence="18">
    <location>
        <begin position="22"/>
        <end position="152"/>
    </location>
</feature>
<dbReference type="FunFam" id="3.40.50.12650:FF:000003">
    <property type="entry name" value="DNA cross-link repair 1B"/>
    <property type="match status" value="1"/>
</dbReference>
<dbReference type="InterPro" id="IPR001279">
    <property type="entry name" value="Metallo-B-lactamas"/>
</dbReference>
<evidence type="ECO:0000256" key="7">
    <source>
        <dbReference type="ARBA" id="ARBA00022722"/>
    </source>
</evidence>
<dbReference type="GO" id="GO:0000723">
    <property type="term" value="P:telomere maintenance"/>
    <property type="evidence" value="ECO:0007669"/>
    <property type="project" value="TreeGrafter"/>
</dbReference>
<dbReference type="SUPFAM" id="SSF56281">
    <property type="entry name" value="Metallo-hydrolase/oxidoreductase"/>
    <property type="match status" value="1"/>
</dbReference>
<dbReference type="GO" id="GO:0003684">
    <property type="term" value="F:damaged DNA binding"/>
    <property type="evidence" value="ECO:0007669"/>
    <property type="project" value="TreeGrafter"/>
</dbReference>
<evidence type="ECO:0000256" key="13">
    <source>
        <dbReference type="ARBA" id="ARBA00023242"/>
    </source>
</evidence>
<dbReference type="AlphaFoldDB" id="A0AAD9Q6L6"/>
<dbReference type="PANTHER" id="PTHR23240:SF26">
    <property type="entry name" value="5' EXONUCLEASE APOLLO"/>
    <property type="match status" value="1"/>
</dbReference>
<keyword evidence="6" id="KW-0158">Chromosome</keyword>
<keyword evidence="7" id="KW-0540">Nuclease</keyword>
<evidence type="ECO:0000256" key="15">
    <source>
        <dbReference type="ARBA" id="ARBA00041693"/>
    </source>
</evidence>
<keyword evidence="20" id="KW-1185">Reference proteome</keyword>
<dbReference type="Pfam" id="PF07522">
    <property type="entry name" value="DRMBL"/>
    <property type="match status" value="1"/>
</dbReference>
<evidence type="ECO:0000313" key="19">
    <source>
        <dbReference type="EMBL" id="KAK2555519.1"/>
    </source>
</evidence>
<sequence>MNGAVIPNTPIAVDFWRVRRCPHSRIFFLSHMHADHTAGLTSSWNSYTIYCSVITKKLLTAKLHVKSELVVGLPLYEPVTINLDEVGRETMTVTLVDANHCPGSVMFIFEGYFGRILYTGDFRFCDRLLKYSAIKGKQFDTLYLDNTYCHPKCFFPTRSNATTTVVEIIRNHPQHTIVIGLHSLGKETLLYDIAVACKCWIGMDPSRSETMELVGMPQVFTCDVDSTRIRVVSFQEVNKRNIDLWNSKEPTIAILPTCLYVGGSNPYENVPNVFVVPYSDHSSFEELKAFVSDIRPRKIIPIVHKHRLSADENPNSRVNMNIFQSLMEPSSSQKFSVPPSVECFMAPEMKQDVKKRMKATTKLGIRKVAKSRKACGVVFLPSQEECEEQKFCGWANGDFEDKENTDSERGDGVAKEIDIQERHDSMFSPMKNDRESGSGVVADNKGVAINDNSRDKVGSVYFILKEGFELMVPERKRVIELTKMKKY</sequence>
<evidence type="ECO:0000256" key="5">
    <source>
        <dbReference type="ARBA" id="ARBA00012865"/>
    </source>
</evidence>
<dbReference type="GO" id="GO:0006303">
    <property type="term" value="P:double-strand break repair via nonhomologous end joining"/>
    <property type="evidence" value="ECO:0007669"/>
    <property type="project" value="TreeGrafter"/>
</dbReference>
<evidence type="ECO:0000313" key="20">
    <source>
        <dbReference type="Proteomes" id="UP001249851"/>
    </source>
</evidence>
<keyword evidence="12" id="KW-0234">DNA repair</keyword>
<dbReference type="CDD" id="cd16273">
    <property type="entry name" value="SNM1A-1C-like_MBL-fold"/>
    <property type="match status" value="1"/>
</dbReference>
<comment type="similarity">
    <text evidence="4">Belongs to the DNA repair metallo-beta-lactamase (DRMBL) family.</text>
</comment>
<dbReference type="InterPro" id="IPR011084">
    <property type="entry name" value="DRMBL"/>
</dbReference>
<dbReference type="GO" id="GO:0005634">
    <property type="term" value="C:nucleus"/>
    <property type="evidence" value="ECO:0007669"/>
    <property type="project" value="UniProtKB-SubCell"/>
</dbReference>
<organism evidence="19 20">
    <name type="scientific">Acropora cervicornis</name>
    <name type="common">Staghorn coral</name>
    <dbReference type="NCBI Taxonomy" id="6130"/>
    <lineage>
        <taxon>Eukaryota</taxon>
        <taxon>Metazoa</taxon>
        <taxon>Cnidaria</taxon>
        <taxon>Anthozoa</taxon>
        <taxon>Hexacorallia</taxon>
        <taxon>Scleractinia</taxon>
        <taxon>Astrocoeniina</taxon>
        <taxon>Acroporidae</taxon>
        <taxon>Acropora</taxon>
    </lineage>
</organism>